<proteinExistence type="predicted"/>
<organism evidence="2 3">
    <name type="scientific">Agromyces tropicus</name>
    <dbReference type="NCBI Taxonomy" id="555371"/>
    <lineage>
        <taxon>Bacteria</taxon>
        <taxon>Bacillati</taxon>
        <taxon>Actinomycetota</taxon>
        <taxon>Actinomycetes</taxon>
        <taxon>Micrococcales</taxon>
        <taxon>Microbacteriaceae</taxon>
        <taxon>Agromyces</taxon>
    </lineage>
</organism>
<sequence length="200" mass="21534">MELRTAIAAIAVILGVAVVAPAPAFAAGAPEVDHFVETESHIEQEAHGPDWCGGTVPFEVRWDRRTEGSFVGHARGDALWYGLASFRSVEVYTNVENGKTYTSEFRGGDRDSSVVDNGDGTLTITVRVTGSTQYTGPDGRKVYLDAGAFTVSFLIDHNGTPGDPSDDLDVEDGFLGVDGPYGRFDTWDRDLCADILELLT</sequence>
<evidence type="ECO:0000313" key="3">
    <source>
        <dbReference type="Proteomes" id="UP001501196"/>
    </source>
</evidence>
<evidence type="ECO:0000256" key="1">
    <source>
        <dbReference type="SAM" id="SignalP"/>
    </source>
</evidence>
<keyword evidence="1" id="KW-0732">Signal</keyword>
<gene>
    <name evidence="2" type="ORF">GCM10009819_16880</name>
</gene>
<evidence type="ECO:0008006" key="4">
    <source>
        <dbReference type="Google" id="ProtNLM"/>
    </source>
</evidence>
<reference evidence="3" key="1">
    <citation type="journal article" date="2019" name="Int. J. Syst. Evol. Microbiol.">
        <title>The Global Catalogue of Microorganisms (GCM) 10K type strain sequencing project: providing services to taxonomists for standard genome sequencing and annotation.</title>
        <authorList>
            <consortium name="The Broad Institute Genomics Platform"/>
            <consortium name="The Broad Institute Genome Sequencing Center for Infectious Disease"/>
            <person name="Wu L."/>
            <person name="Ma J."/>
        </authorList>
    </citation>
    <scope>NUCLEOTIDE SEQUENCE [LARGE SCALE GENOMIC DNA]</scope>
    <source>
        <strain evidence="3">JCM 15672</strain>
    </source>
</reference>
<keyword evidence="3" id="KW-1185">Reference proteome</keyword>
<accession>A0ABP5FST8</accession>
<feature type="signal peptide" evidence="1">
    <location>
        <begin position="1"/>
        <end position="26"/>
    </location>
</feature>
<evidence type="ECO:0000313" key="2">
    <source>
        <dbReference type="EMBL" id="GAA2033427.1"/>
    </source>
</evidence>
<dbReference type="EMBL" id="BAAAPW010000002">
    <property type="protein sequence ID" value="GAA2033427.1"/>
    <property type="molecule type" value="Genomic_DNA"/>
</dbReference>
<dbReference type="Proteomes" id="UP001501196">
    <property type="component" value="Unassembled WGS sequence"/>
</dbReference>
<protein>
    <recommendedName>
        <fullName evidence="4">Htaa domain-containing protein</fullName>
    </recommendedName>
</protein>
<name>A0ABP5FST8_9MICO</name>
<dbReference type="RefSeq" id="WP_344371731.1">
    <property type="nucleotide sequence ID" value="NZ_BAAAPW010000002.1"/>
</dbReference>
<feature type="chain" id="PRO_5046925470" description="Htaa domain-containing protein" evidence="1">
    <location>
        <begin position="27"/>
        <end position="200"/>
    </location>
</feature>
<comment type="caution">
    <text evidence="2">The sequence shown here is derived from an EMBL/GenBank/DDBJ whole genome shotgun (WGS) entry which is preliminary data.</text>
</comment>